<comment type="cofactor">
    <cofactor evidence="13">
        <name>Zn(2+)</name>
        <dbReference type="ChEBI" id="CHEBI:29105"/>
    </cofactor>
    <text evidence="13">Binds 1 zinc ion per subunit.</text>
</comment>
<keyword evidence="2 13" id="KW-0444">Lipid biosynthesis</keyword>
<dbReference type="PANTHER" id="PTHR42995:SF5">
    <property type="entry name" value="ACETYL-COENZYME A CARBOXYLASE CARBOXYL TRANSFERASE SUBUNIT BETA, CHLOROPLASTIC"/>
    <property type="match status" value="1"/>
</dbReference>
<feature type="binding site" evidence="13">
    <location>
        <position position="58"/>
    </location>
    <ligand>
        <name>Zn(2+)</name>
        <dbReference type="ChEBI" id="CHEBI:29105"/>
    </ligand>
</feature>
<evidence type="ECO:0000256" key="5">
    <source>
        <dbReference type="ARBA" id="ARBA00022741"/>
    </source>
</evidence>
<feature type="binding site" evidence="13">
    <location>
        <position position="61"/>
    </location>
    <ligand>
        <name>Zn(2+)</name>
        <dbReference type="ChEBI" id="CHEBI:29105"/>
    </ligand>
</feature>
<evidence type="ECO:0000256" key="10">
    <source>
        <dbReference type="ARBA" id="ARBA00023098"/>
    </source>
</evidence>
<dbReference type="Pfam" id="PF01039">
    <property type="entry name" value="Carboxyl_trans"/>
    <property type="match status" value="1"/>
</dbReference>
<evidence type="ECO:0000256" key="2">
    <source>
        <dbReference type="ARBA" id="ARBA00022516"/>
    </source>
</evidence>
<dbReference type="GO" id="GO:0003989">
    <property type="term" value="F:acetyl-CoA carboxylase activity"/>
    <property type="evidence" value="ECO:0007669"/>
    <property type="project" value="InterPro"/>
</dbReference>
<keyword evidence="11 13" id="KW-0275">Fatty acid biosynthesis</keyword>
<feature type="zinc finger region" description="C4-type" evidence="13">
    <location>
        <begin position="58"/>
        <end position="80"/>
    </location>
</feature>
<keyword evidence="4 13" id="KW-0479">Metal-binding</keyword>
<dbReference type="InterPro" id="IPR000438">
    <property type="entry name" value="Acetyl_CoA_COase_Trfase_b_su"/>
</dbReference>
<dbReference type="EMBL" id="DVLT01000057">
    <property type="protein sequence ID" value="HIU03516.1"/>
    <property type="molecule type" value="Genomic_DNA"/>
</dbReference>
<dbReference type="PROSITE" id="PS50980">
    <property type="entry name" value="COA_CT_NTER"/>
    <property type="match status" value="1"/>
</dbReference>
<accession>A0A9D1KWR2</accession>
<dbReference type="InterPro" id="IPR011762">
    <property type="entry name" value="COA_CT_N"/>
</dbReference>
<dbReference type="AlphaFoldDB" id="A0A9D1KWR2"/>
<reference evidence="16" key="1">
    <citation type="submission" date="2020-10" db="EMBL/GenBank/DDBJ databases">
        <authorList>
            <person name="Gilroy R."/>
        </authorList>
    </citation>
    <scope>NUCLEOTIDE SEQUENCE</scope>
    <source>
        <strain evidence="16">CHK187-14744</strain>
    </source>
</reference>
<dbReference type="InterPro" id="IPR029045">
    <property type="entry name" value="ClpP/crotonase-like_dom_sf"/>
</dbReference>
<evidence type="ECO:0000256" key="3">
    <source>
        <dbReference type="ARBA" id="ARBA00022679"/>
    </source>
</evidence>
<dbReference type="NCBIfam" id="TIGR00515">
    <property type="entry name" value="accD"/>
    <property type="match status" value="1"/>
</dbReference>
<comment type="catalytic activity">
    <reaction evidence="13">
        <text>N(6)-carboxybiotinyl-L-lysyl-[protein] + acetyl-CoA = N(6)-biotinyl-L-lysyl-[protein] + malonyl-CoA</text>
        <dbReference type="Rhea" id="RHEA:54728"/>
        <dbReference type="Rhea" id="RHEA-COMP:10505"/>
        <dbReference type="Rhea" id="RHEA-COMP:10506"/>
        <dbReference type="ChEBI" id="CHEBI:57288"/>
        <dbReference type="ChEBI" id="CHEBI:57384"/>
        <dbReference type="ChEBI" id="CHEBI:83144"/>
        <dbReference type="ChEBI" id="CHEBI:83145"/>
        <dbReference type="EC" id="2.1.3.15"/>
    </reaction>
</comment>
<evidence type="ECO:0000256" key="14">
    <source>
        <dbReference type="SAM" id="MobiDB-lite"/>
    </source>
</evidence>
<proteinExistence type="inferred from homology"/>
<evidence type="ECO:0000313" key="17">
    <source>
        <dbReference type="Proteomes" id="UP000824164"/>
    </source>
</evidence>
<keyword evidence="3 13" id="KW-0808">Transferase</keyword>
<comment type="similarity">
    <text evidence="13">Belongs to the AccD/PCCB family.</text>
</comment>
<evidence type="ECO:0000256" key="12">
    <source>
        <dbReference type="ARBA" id="ARBA00025280"/>
    </source>
</evidence>
<dbReference type="GO" id="GO:0008270">
    <property type="term" value="F:zinc ion binding"/>
    <property type="evidence" value="ECO:0007669"/>
    <property type="project" value="UniProtKB-UniRule"/>
</dbReference>
<sequence>MFNRKNSMFKKATYITLSNRNPKRQTSRAVDADSVSLDGQEREVENGPQVPEGLWEKCPSCKAFCYKEDMEKNLHVCPFCGHHLRIGAWERLRQICDEGSFEEEDRDFEIVNPLEFEGYEDKIRSMREKTGLNEGVVCGIGKIYGERCSIAVMDSNFMMGSMGTIVGEKITRAIERGTRLSLPVIIFTCSGGARMQEGILSLMQMAKTSAAIQKHGQAGLPYFSVVTDPTTGGVTASFAMLGDVILTEPETLIGFAGQRVIEQTIGETLPEGFQRADFMLEHGFVDKIVERKELKNTLYRLILAHKPWTVDDGEA</sequence>
<keyword evidence="9 13" id="KW-0067">ATP-binding</keyword>
<keyword evidence="13" id="KW-0963">Cytoplasm</keyword>
<dbReference type="GO" id="GO:0005524">
    <property type="term" value="F:ATP binding"/>
    <property type="evidence" value="ECO:0007669"/>
    <property type="project" value="UniProtKB-KW"/>
</dbReference>
<keyword evidence="16" id="KW-0436">Ligase</keyword>
<evidence type="ECO:0000256" key="6">
    <source>
        <dbReference type="ARBA" id="ARBA00022771"/>
    </source>
</evidence>
<dbReference type="GO" id="GO:0006633">
    <property type="term" value="P:fatty acid biosynthetic process"/>
    <property type="evidence" value="ECO:0007669"/>
    <property type="project" value="UniProtKB-KW"/>
</dbReference>
<protein>
    <recommendedName>
        <fullName evidence="13">Acetyl-coenzyme A carboxylase carboxyl transferase subunit beta</fullName>
        <shortName evidence="13">ACCase subunit beta</shortName>
        <shortName evidence="13">Acetyl-CoA carboxylase carboxyltransferase subunit beta</shortName>
        <ecNumber evidence="13">2.1.3.15</ecNumber>
    </recommendedName>
</protein>
<feature type="domain" description="CoA carboxyltransferase N-terminal" evidence="15">
    <location>
        <begin position="54"/>
        <end position="315"/>
    </location>
</feature>
<organism evidence="16 17">
    <name type="scientific">Candidatus Onthocola gallistercoris</name>
    <dbReference type="NCBI Taxonomy" id="2840876"/>
    <lineage>
        <taxon>Bacteria</taxon>
        <taxon>Bacillati</taxon>
        <taxon>Bacillota</taxon>
        <taxon>Bacilli</taxon>
        <taxon>Candidatus Onthocola</taxon>
    </lineage>
</organism>
<dbReference type="Pfam" id="PF17848">
    <property type="entry name" value="Zn_ribbon_ACC"/>
    <property type="match status" value="1"/>
</dbReference>
<feature type="region of interest" description="Disordered" evidence="14">
    <location>
        <begin position="22"/>
        <end position="48"/>
    </location>
</feature>
<evidence type="ECO:0000256" key="7">
    <source>
        <dbReference type="ARBA" id="ARBA00022832"/>
    </source>
</evidence>
<keyword evidence="8 13" id="KW-0862">Zinc</keyword>
<gene>
    <name evidence="13" type="primary">accD</name>
    <name evidence="16" type="ORF">IAB63_09730</name>
</gene>
<dbReference type="GO" id="GO:0016743">
    <property type="term" value="F:carboxyl- or carbamoyltransferase activity"/>
    <property type="evidence" value="ECO:0007669"/>
    <property type="project" value="UniProtKB-UniRule"/>
</dbReference>
<keyword evidence="10 13" id="KW-0443">Lipid metabolism</keyword>
<evidence type="ECO:0000256" key="1">
    <source>
        <dbReference type="ARBA" id="ARBA00004496"/>
    </source>
</evidence>
<comment type="pathway">
    <text evidence="13">Lipid metabolism; malonyl-CoA biosynthesis; malonyl-CoA from acetyl-CoA: step 1/1.</text>
</comment>
<dbReference type="PANTHER" id="PTHR42995">
    <property type="entry name" value="ACETYL-COENZYME A CARBOXYLASE CARBOXYL TRANSFERASE SUBUNIT BETA, CHLOROPLASTIC"/>
    <property type="match status" value="1"/>
</dbReference>
<evidence type="ECO:0000256" key="4">
    <source>
        <dbReference type="ARBA" id="ARBA00022723"/>
    </source>
</evidence>
<evidence type="ECO:0000313" key="16">
    <source>
        <dbReference type="EMBL" id="HIU03516.1"/>
    </source>
</evidence>
<evidence type="ECO:0000256" key="11">
    <source>
        <dbReference type="ARBA" id="ARBA00023160"/>
    </source>
</evidence>
<dbReference type="GO" id="GO:0009317">
    <property type="term" value="C:acetyl-CoA carboxylase complex"/>
    <property type="evidence" value="ECO:0007669"/>
    <property type="project" value="InterPro"/>
</dbReference>
<dbReference type="InterPro" id="IPR041010">
    <property type="entry name" value="Znf-ACC"/>
</dbReference>
<reference evidence="16" key="2">
    <citation type="journal article" date="2021" name="PeerJ">
        <title>Extensive microbial diversity within the chicken gut microbiome revealed by metagenomics and culture.</title>
        <authorList>
            <person name="Gilroy R."/>
            <person name="Ravi A."/>
            <person name="Getino M."/>
            <person name="Pursley I."/>
            <person name="Horton D.L."/>
            <person name="Alikhan N.F."/>
            <person name="Baker D."/>
            <person name="Gharbi K."/>
            <person name="Hall N."/>
            <person name="Watson M."/>
            <person name="Adriaenssens E.M."/>
            <person name="Foster-Nyarko E."/>
            <person name="Jarju S."/>
            <person name="Secka A."/>
            <person name="Antonio M."/>
            <person name="Oren A."/>
            <person name="Chaudhuri R.R."/>
            <person name="La Ragione R."/>
            <person name="Hildebrand F."/>
            <person name="Pallen M.J."/>
        </authorList>
    </citation>
    <scope>NUCLEOTIDE SEQUENCE</scope>
    <source>
        <strain evidence="16">CHK187-14744</strain>
    </source>
</reference>
<comment type="caution">
    <text evidence="16">The sequence shown here is derived from an EMBL/GenBank/DDBJ whole genome shotgun (WGS) entry which is preliminary data.</text>
</comment>
<evidence type="ECO:0000256" key="8">
    <source>
        <dbReference type="ARBA" id="ARBA00022833"/>
    </source>
</evidence>
<feature type="binding site" evidence="13">
    <location>
        <position position="77"/>
    </location>
    <ligand>
        <name>Zn(2+)</name>
        <dbReference type="ChEBI" id="CHEBI:29105"/>
    </ligand>
</feature>
<dbReference type="HAMAP" id="MF_01395">
    <property type="entry name" value="AcetylCoA_CT_beta"/>
    <property type="match status" value="1"/>
</dbReference>
<dbReference type="SUPFAM" id="SSF52096">
    <property type="entry name" value="ClpP/crotonase"/>
    <property type="match status" value="1"/>
</dbReference>
<dbReference type="InterPro" id="IPR034733">
    <property type="entry name" value="AcCoA_carboxyl_beta"/>
</dbReference>
<name>A0A9D1KWR2_9FIRM</name>
<comment type="function">
    <text evidence="12 13">Component of the acetyl coenzyme A carboxylase (ACC) complex. Biotin carboxylase (BC) catalyzes the carboxylation of biotin on its carrier protein (BCCP) and then the CO(2) group is transferred by the transcarboxylase to acetyl-CoA to form malonyl-CoA.</text>
</comment>
<dbReference type="EC" id="2.1.3.15" evidence="13"/>
<keyword evidence="6 13" id="KW-0863">Zinc-finger</keyword>
<evidence type="ECO:0000259" key="15">
    <source>
        <dbReference type="PROSITE" id="PS50980"/>
    </source>
</evidence>
<keyword evidence="7 13" id="KW-0276">Fatty acid metabolism</keyword>
<evidence type="ECO:0000256" key="13">
    <source>
        <dbReference type="HAMAP-Rule" id="MF_01395"/>
    </source>
</evidence>
<dbReference type="Proteomes" id="UP000824164">
    <property type="component" value="Unassembled WGS sequence"/>
</dbReference>
<dbReference type="GO" id="GO:2001295">
    <property type="term" value="P:malonyl-CoA biosynthetic process"/>
    <property type="evidence" value="ECO:0007669"/>
    <property type="project" value="UniProtKB-UniRule"/>
</dbReference>
<dbReference type="Gene3D" id="3.90.226.10">
    <property type="entry name" value="2-enoyl-CoA Hydratase, Chain A, domain 1"/>
    <property type="match status" value="1"/>
</dbReference>
<keyword evidence="5 13" id="KW-0547">Nucleotide-binding</keyword>
<feature type="binding site" evidence="13">
    <location>
        <position position="80"/>
    </location>
    <ligand>
        <name>Zn(2+)</name>
        <dbReference type="ChEBI" id="CHEBI:29105"/>
    </ligand>
</feature>
<comment type="subcellular location">
    <subcellularLocation>
        <location evidence="1 13">Cytoplasm</location>
    </subcellularLocation>
</comment>
<evidence type="ECO:0000256" key="9">
    <source>
        <dbReference type="ARBA" id="ARBA00022840"/>
    </source>
</evidence>
<dbReference type="PRINTS" id="PR01070">
    <property type="entry name" value="ACCCTRFRASEB"/>
</dbReference>
<comment type="subunit">
    <text evidence="13">Acetyl-CoA carboxylase is a heterohexamer composed of biotin carboxyl carrier protein (AccB), biotin carboxylase (AccC) and two subunits each of ACCase subunit alpha (AccA) and ACCase subunit beta (AccD).</text>
</comment>